<feature type="non-terminal residue" evidence="1">
    <location>
        <position position="1"/>
    </location>
</feature>
<protein>
    <submittedName>
        <fullName evidence="1">Uncharacterized protein</fullName>
    </submittedName>
</protein>
<dbReference type="Proteomes" id="UP000805704">
    <property type="component" value="Chromosome 4"/>
</dbReference>
<evidence type="ECO:0000313" key="2">
    <source>
        <dbReference type="Proteomes" id="UP000805704"/>
    </source>
</evidence>
<keyword evidence="2" id="KW-1185">Reference proteome</keyword>
<dbReference type="EMBL" id="CM024792">
    <property type="protein sequence ID" value="KAG8003102.1"/>
    <property type="molecule type" value="Genomic_DNA"/>
</dbReference>
<name>A0ACB7EMP3_NIBAL</name>
<comment type="caution">
    <text evidence="1">The sequence shown here is derived from an EMBL/GenBank/DDBJ whole genome shotgun (WGS) entry which is preliminary data.</text>
</comment>
<reference evidence="1" key="1">
    <citation type="submission" date="2020-04" db="EMBL/GenBank/DDBJ databases">
        <title>A chromosome-scale assembly and high-density genetic map of the yellow drum (Nibea albiflora) genome.</title>
        <authorList>
            <person name="Xu D."/>
            <person name="Zhang W."/>
            <person name="Chen R."/>
            <person name="Tan P."/>
            <person name="Wang L."/>
            <person name="Song H."/>
            <person name="Tian L."/>
            <person name="Zhu Q."/>
            <person name="Wang B."/>
        </authorList>
    </citation>
    <scope>NUCLEOTIDE SEQUENCE</scope>
    <source>
        <strain evidence="1">ZJHYS-2018</strain>
    </source>
</reference>
<organism evidence="1 2">
    <name type="scientific">Nibea albiflora</name>
    <name type="common">Yellow drum</name>
    <name type="synonym">Corvina albiflora</name>
    <dbReference type="NCBI Taxonomy" id="240163"/>
    <lineage>
        <taxon>Eukaryota</taxon>
        <taxon>Metazoa</taxon>
        <taxon>Chordata</taxon>
        <taxon>Craniata</taxon>
        <taxon>Vertebrata</taxon>
        <taxon>Euteleostomi</taxon>
        <taxon>Actinopterygii</taxon>
        <taxon>Neopterygii</taxon>
        <taxon>Teleostei</taxon>
        <taxon>Neoteleostei</taxon>
        <taxon>Acanthomorphata</taxon>
        <taxon>Eupercaria</taxon>
        <taxon>Sciaenidae</taxon>
        <taxon>Nibea</taxon>
    </lineage>
</organism>
<sequence>RNWDRVDYWLFIFKSVNLMKSSNCHLETVPFKEWNEWSGDVLPPSPEAELRPRMKEVLNLWAVVHDSPR</sequence>
<proteinExistence type="predicted"/>
<evidence type="ECO:0000313" key="1">
    <source>
        <dbReference type="EMBL" id="KAG8003102.1"/>
    </source>
</evidence>
<accession>A0ACB7EMP3</accession>
<gene>
    <name evidence="1" type="ORF">GBF38_007460</name>
</gene>